<reference evidence="1" key="1">
    <citation type="submission" date="2022-06" db="EMBL/GenBank/DDBJ databases">
        <title>Ornithinimicrobium HY1793.</title>
        <authorList>
            <person name="Huang Y."/>
        </authorList>
    </citation>
    <scope>NUCLEOTIDE SEQUENCE</scope>
    <source>
        <strain evidence="1">HY1793</strain>
    </source>
</reference>
<dbReference type="Pfam" id="PF12746">
    <property type="entry name" value="GNAT_acetyltran"/>
    <property type="match status" value="1"/>
</dbReference>
<keyword evidence="2" id="KW-1185">Reference proteome</keyword>
<evidence type="ECO:0000313" key="2">
    <source>
        <dbReference type="Proteomes" id="UP001056455"/>
    </source>
</evidence>
<evidence type="ECO:0000313" key="1">
    <source>
        <dbReference type="EMBL" id="USQ81575.1"/>
    </source>
</evidence>
<dbReference type="InterPro" id="IPR027365">
    <property type="entry name" value="GNAT_acetyltra_YdfB-like"/>
</dbReference>
<gene>
    <name evidence="1" type="ORF">NF556_07995</name>
</gene>
<protein>
    <submittedName>
        <fullName evidence="1">GNAT family N-acetyltransferase</fullName>
    </submittedName>
</protein>
<sequence length="244" mass="25754">MGPDTEQAIRQAWAELLDVEALDGGDRILRLTPDAETVSFVRVLGQGVFSGPAWALQRATNLSDDELSLLPVLMRLASDHGARPLGAAELSYTEARVEHADLPATQDEAAVVALEDACSPADVDEVGLGSMPHRWVLLDHPDSAVAEVGDDQGPEAEAAAPLAGSGYVVWADRLAHMGVLTSPAARGRGYGVLAAAVGTNAALDAGLIPQWRARWDNEASKRMAQVLGYELVGSQTTVFINPEV</sequence>
<name>A0ABY4YZ83_9MICO</name>
<organism evidence="1 2">
    <name type="scientific">Ornithinimicrobium faecis</name>
    <dbReference type="NCBI Taxonomy" id="2934158"/>
    <lineage>
        <taxon>Bacteria</taxon>
        <taxon>Bacillati</taxon>
        <taxon>Actinomycetota</taxon>
        <taxon>Actinomycetes</taxon>
        <taxon>Micrococcales</taxon>
        <taxon>Ornithinimicrobiaceae</taxon>
        <taxon>Ornithinimicrobium</taxon>
    </lineage>
</organism>
<dbReference type="Gene3D" id="3.40.630.30">
    <property type="match status" value="1"/>
</dbReference>
<dbReference type="EMBL" id="CP099489">
    <property type="protein sequence ID" value="USQ81575.1"/>
    <property type="molecule type" value="Genomic_DNA"/>
</dbReference>
<accession>A0ABY4YZ83</accession>
<dbReference type="Proteomes" id="UP001056455">
    <property type="component" value="Chromosome"/>
</dbReference>
<proteinExistence type="predicted"/>
<dbReference type="SUPFAM" id="SSF55729">
    <property type="entry name" value="Acyl-CoA N-acyltransferases (Nat)"/>
    <property type="match status" value="1"/>
</dbReference>
<dbReference type="InterPro" id="IPR016181">
    <property type="entry name" value="Acyl_CoA_acyltransferase"/>
</dbReference>
<dbReference type="RefSeq" id="WP_252595112.1">
    <property type="nucleotide sequence ID" value="NZ_CP099489.1"/>
</dbReference>